<dbReference type="EMBL" id="MHIA01000021">
    <property type="protein sequence ID" value="OGY41922.1"/>
    <property type="molecule type" value="Genomic_DNA"/>
</dbReference>
<keyword evidence="1" id="KW-0812">Transmembrane</keyword>
<reference evidence="2 3" key="1">
    <citation type="journal article" date="2016" name="Nat. Commun.">
        <title>Thousands of microbial genomes shed light on interconnected biogeochemical processes in an aquifer system.</title>
        <authorList>
            <person name="Anantharaman K."/>
            <person name="Brown C.T."/>
            <person name="Hug L.A."/>
            <person name="Sharon I."/>
            <person name="Castelle C.J."/>
            <person name="Probst A.J."/>
            <person name="Thomas B.C."/>
            <person name="Singh A."/>
            <person name="Wilkins M.J."/>
            <person name="Karaoz U."/>
            <person name="Brodie E.L."/>
            <person name="Williams K.H."/>
            <person name="Hubbard S.S."/>
            <person name="Banfield J.F."/>
        </authorList>
    </citation>
    <scope>NUCLEOTIDE SEQUENCE [LARGE SCALE GENOMIC DNA]</scope>
</reference>
<proteinExistence type="predicted"/>
<organism evidence="2 3">
    <name type="scientific">Candidatus Buchananbacteria bacterium RBG_13_39_9</name>
    <dbReference type="NCBI Taxonomy" id="1797531"/>
    <lineage>
        <taxon>Bacteria</taxon>
        <taxon>Candidatus Buchananiibacteriota</taxon>
    </lineage>
</organism>
<dbReference type="Proteomes" id="UP000176260">
    <property type="component" value="Unassembled WGS sequence"/>
</dbReference>
<gene>
    <name evidence="2" type="ORF">A2Y67_03830</name>
</gene>
<feature type="transmembrane region" description="Helical" evidence="1">
    <location>
        <begin position="39"/>
        <end position="67"/>
    </location>
</feature>
<dbReference type="AlphaFoldDB" id="A0A1G1XPM9"/>
<evidence type="ECO:0000313" key="3">
    <source>
        <dbReference type="Proteomes" id="UP000176260"/>
    </source>
</evidence>
<evidence type="ECO:0000256" key="1">
    <source>
        <dbReference type="SAM" id="Phobius"/>
    </source>
</evidence>
<protein>
    <submittedName>
        <fullName evidence="2">Uncharacterized protein</fullName>
    </submittedName>
</protein>
<accession>A0A1G1XPM9</accession>
<keyword evidence="1" id="KW-1133">Transmembrane helix</keyword>
<keyword evidence="1" id="KW-0472">Membrane</keyword>
<sequence>MYQFTIFIFLAGAIGAFVSDILKDNSLELPKIIDGKFCLGFIGAIIIGGIAGMVIDGSISTAFLGGFTGKEILLRLLKTNK</sequence>
<comment type="caution">
    <text evidence="2">The sequence shown here is derived from an EMBL/GenBank/DDBJ whole genome shotgun (WGS) entry which is preliminary data.</text>
</comment>
<name>A0A1G1XPM9_9BACT</name>
<evidence type="ECO:0000313" key="2">
    <source>
        <dbReference type="EMBL" id="OGY41922.1"/>
    </source>
</evidence>